<comment type="caution">
    <text evidence="2">The sequence shown here is derived from an EMBL/GenBank/DDBJ whole genome shotgun (WGS) entry which is preliminary data.</text>
</comment>
<dbReference type="Proteomes" id="UP000481043">
    <property type="component" value="Unassembled WGS sequence"/>
</dbReference>
<dbReference type="InterPro" id="IPR027843">
    <property type="entry name" value="DUF4440"/>
</dbReference>
<dbReference type="Pfam" id="PF14534">
    <property type="entry name" value="DUF4440"/>
    <property type="match status" value="1"/>
</dbReference>
<dbReference type="InterPro" id="IPR032710">
    <property type="entry name" value="NTF2-like_dom_sf"/>
</dbReference>
<evidence type="ECO:0000313" key="3">
    <source>
        <dbReference type="Proteomes" id="UP000481043"/>
    </source>
</evidence>
<accession>A0A6M0Q9S0</accession>
<feature type="domain" description="DUF4440" evidence="1">
    <location>
        <begin position="7"/>
        <end position="91"/>
    </location>
</feature>
<evidence type="ECO:0000259" key="1">
    <source>
        <dbReference type="Pfam" id="PF14534"/>
    </source>
</evidence>
<dbReference type="SUPFAM" id="SSF54427">
    <property type="entry name" value="NTF2-like"/>
    <property type="match status" value="1"/>
</dbReference>
<gene>
    <name evidence="2" type="ORF">G4D63_15345</name>
</gene>
<dbReference type="EMBL" id="JAAIWM010000005">
    <property type="protein sequence ID" value="NEY73111.1"/>
    <property type="molecule type" value="Genomic_DNA"/>
</dbReference>
<organism evidence="2 3">
    <name type="scientific">Bacillus mesophilus</name>
    <dbReference type="NCBI Taxonomy" id="1808955"/>
    <lineage>
        <taxon>Bacteria</taxon>
        <taxon>Bacillati</taxon>
        <taxon>Bacillota</taxon>
        <taxon>Bacilli</taxon>
        <taxon>Bacillales</taxon>
        <taxon>Bacillaceae</taxon>
        <taxon>Bacillus</taxon>
    </lineage>
</organism>
<sequence length="100" mass="11654">MTYKYSEFNELLADDFLEFGTSGNIYNKQVELDSVKNGSKVNLVKFTVTDFNIRELSPDVILATYKTLRHTDNISSLRSSIWKLKEDNWKMVFHQATPTR</sequence>
<keyword evidence="3" id="KW-1185">Reference proteome</keyword>
<protein>
    <submittedName>
        <fullName evidence="2">DUF4440 domain-containing protein</fullName>
    </submittedName>
</protein>
<dbReference type="AlphaFoldDB" id="A0A6M0Q9S0"/>
<evidence type="ECO:0000313" key="2">
    <source>
        <dbReference type="EMBL" id="NEY73111.1"/>
    </source>
</evidence>
<reference evidence="2 3" key="1">
    <citation type="submission" date="2020-02" db="EMBL/GenBank/DDBJ databases">
        <title>Bacillus aquiflavi sp. nov., isolated from yellow water of strong flavor Chinese baijiu in Yibin region of China.</title>
        <authorList>
            <person name="Xie J."/>
        </authorList>
    </citation>
    <scope>NUCLEOTIDE SEQUENCE [LARGE SCALE GENOMIC DNA]</scope>
    <source>
        <strain evidence="2 3">SA4</strain>
    </source>
</reference>
<dbReference type="Gene3D" id="3.10.450.50">
    <property type="match status" value="1"/>
</dbReference>
<dbReference type="RefSeq" id="WP_163180572.1">
    <property type="nucleotide sequence ID" value="NZ_JAAIWM010000005.1"/>
</dbReference>
<proteinExistence type="predicted"/>
<name>A0A6M0Q9S0_9BACI</name>